<accession>M3HEF5</accession>
<evidence type="ECO:0000313" key="9">
    <source>
        <dbReference type="Proteomes" id="UP000011777"/>
    </source>
</evidence>
<evidence type="ECO:0000256" key="3">
    <source>
        <dbReference type="ARBA" id="ARBA00022741"/>
    </source>
</evidence>
<evidence type="ECO:0000256" key="5">
    <source>
        <dbReference type="ARBA" id="ARBA00022840"/>
    </source>
</evidence>
<gene>
    <name evidence="8" type="ORF">G210_4247</name>
</gene>
<feature type="region of interest" description="Disordered" evidence="6">
    <location>
        <begin position="408"/>
        <end position="483"/>
    </location>
</feature>
<dbReference type="GO" id="GO:0004674">
    <property type="term" value="F:protein serine/threonine kinase activity"/>
    <property type="evidence" value="ECO:0007669"/>
    <property type="project" value="UniProtKB-EC"/>
</dbReference>
<organism evidence="8 9">
    <name type="scientific">Candida maltosa (strain Xu316)</name>
    <name type="common">Yeast</name>
    <dbReference type="NCBI Taxonomy" id="1245528"/>
    <lineage>
        <taxon>Eukaryota</taxon>
        <taxon>Fungi</taxon>
        <taxon>Dikarya</taxon>
        <taxon>Ascomycota</taxon>
        <taxon>Saccharomycotina</taxon>
        <taxon>Pichiomycetes</taxon>
        <taxon>Debaryomycetaceae</taxon>
        <taxon>Candida/Lodderomyces clade</taxon>
        <taxon>Candida</taxon>
    </lineage>
</organism>
<keyword evidence="5" id="KW-0067">ATP-binding</keyword>
<evidence type="ECO:0000256" key="4">
    <source>
        <dbReference type="ARBA" id="ARBA00022777"/>
    </source>
</evidence>
<dbReference type="GO" id="GO:0000407">
    <property type="term" value="C:phagophore assembly site"/>
    <property type="evidence" value="ECO:0007669"/>
    <property type="project" value="TreeGrafter"/>
</dbReference>
<dbReference type="GO" id="GO:0010506">
    <property type="term" value="P:regulation of autophagy"/>
    <property type="evidence" value="ECO:0007669"/>
    <property type="project" value="InterPro"/>
</dbReference>
<reference evidence="8 9" key="1">
    <citation type="submission" date="2013-02" db="EMBL/GenBank/DDBJ databases">
        <title>Genome sequence of Candida maltosa Xu316, a potential industrial strain for xylitol and ethanol production.</title>
        <authorList>
            <person name="Yu J."/>
            <person name="Wang Q."/>
            <person name="Geng X."/>
            <person name="Bao W."/>
            <person name="He P."/>
            <person name="Cai J."/>
        </authorList>
    </citation>
    <scope>NUCLEOTIDE SEQUENCE [LARGE SCALE GENOMIC DNA]</scope>
    <source>
        <strain evidence="9">Xu316</strain>
    </source>
</reference>
<dbReference type="InterPro" id="IPR045269">
    <property type="entry name" value="Atg1-like"/>
</dbReference>
<dbReference type="GO" id="GO:0000045">
    <property type="term" value="P:autophagosome assembly"/>
    <property type="evidence" value="ECO:0007669"/>
    <property type="project" value="TreeGrafter"/>
</dbReference>
<dbReference type="OMA" id="PMGLMYR"/>
<feature type="compositionally biased region" description="Low complexity" evidence="6">
    <location>
        <begin position="429"/>
        <end position="452"/>
    </location>
</feature>
<evidence type="ECO:0000256" key="6">
    <source>
        <dbReference type="SAM" id="MobiDB-lite"/>
    </source>
</evidence>
<evidence type="ECO:0000259" key="7">
    <source>
        <dbReference type="PROSITE" id="PS50011"/>
    </source>
</evidence>
<dbReference type="InterPro" id="IPR008271">
    <property type="entry name" value="Ser/Thr_kinase_AS"/>
</dbReference>
<dbReference type="InterPro" id="IPR000719">
    <property type="entry name" value="Prot_kinase_dom"/>
</dbReference>
<dbReference type="eggNOG" id="KOG0583">
    <property type="taxonomic scope" value="Eukaryota"/>
</dbReference>
<feature type="domain" description="Protein kinase" evidence="7">
    <location>
        <begin position="17"/>
        <end position="294"/>
    </location>
</feature>
<evidence type="ECO:0000313" key="8">
    <source>
        <dbReference type="EMBL" id="EMG45577.1"/>
    </source>
</evidence>
<dbReference type="AlphaFoldDB" id="M3HEF5"/>
<keyword evidence="2" id="KW-0808">Transferase</keyword>
<dbReference type="PROSITE" id="PS00108">
    <property type="entry name" value="PROTEIN_KINASE_ST"/>
    <property type="match status" value="1"/>
</dbReference>
<dbReference type="EC" id="2.7.11.1" evidence="1"/>
<evidence type="ECO:0000256" key="1">
    <source>
        <dbReference type="ARBA" id="ARBA00012513"/>
    </source>
</evidence>
<protein>
    <recommendedName>
        <fullName evidence="1">non-specific serine/threonine protein kinase</fullName>
        <ecNumber evidence="1">2.7.11.1</ecNumber>
    </recommendedName>
</protein>
<feature type="compositionally biased region" description="Polar residues" evidence="6">
    <location>
        <begin position="453"/>
        <end position="471"/>
    </location>
</feature>
<feature type="compositionally biased region" description="Basic residues" evidence="6">
    <location>
        <begin position="413"/>
        <end position="428"/>
    </location>
</feature>
<dbReference type="PANTHER" id="PTHR24348">
    <property type="entry name" value="SERINE/THREONINE-PROTEIN KINASE UNC-51-RELATED"/>
    <property type="match status" value="1"/>
</dbReference>
<dbReference type="SUPFAM" id="SSF56112">
    <property type="entry name" value="Protein kinase-like (PK-like)"/>
    <property type="match status" value="1"/>
</dbReference>
<proteinExistence type="predicted"/>
<dbReference type="Gene3D" id="1.10.510.10">
    <property type="entry name" value="Transferase(Phosphotransferase) domain 1"/>
    <property type="match status" value="1"/>
</dbReference>
<feature type="region of interest" description="Disordered" evidence="6">
    <location>
        <begin position="307"/>
        <end position="346"/>
    </location>
</feature>
<dbReference type="GO" id="GO:0005524">
    <property type="term" value="F:ATP binding"/>
    <property type="evidence" value="ECO:0007669"/>
    <property type="project" value="UniProtKB-KW"/>
</dbReference>
<dbReference type="SMART" id="SM00220">
    <property type="entry name" value="S_TKc"/>
    <property type="match status" value="1"/>
</dbReference>
<dbReference type="PROSITE" id="PS50011">
    <property type="entry name" value="PROTEIN_KINASE_DOM"/>
    <property type="match status" value="1"/>
</dbReference>
<keyword evidence="9" id="KW-1185">Reference proteome</keyword>
<dbReference type="HOGENOM" id="CLU_532075_0_0_1"/>
<sequence length="512" mass="57400">MEEYNQYDKGQLLRGRYVRLADLSQGSYGLVSVAKDTKVNDRLVAVKFIFPIDFKKKQSSSSSSSGEYKSSSISTIDSLLDEAKKEIKIHRILGDHPNISRLLDHFDTFLILQYYPRGDLYEAIHSGSGPVTTPDIKSVFNQLLDGISYCHSKGVYHRDLKPENILIDQNWNLKICDFGLASTTRMVSDGDEVGSNRYMAPELFENQSYDAALADIWSMGVIFVTVVFKKNPFEFAKISDTRFKLFLSNSENLLDMYAMSYEFFDVLAHCLTINPENRSILKTAQELKNLTTFTIWDEEVMDSTTAITTPSTSAPTTINTVPTALKTNGSSSGSGSGSRPGSIPESFTGLAPAIKVPNIAISPVIKGAHTTSTTAPTTIAINKRAEALASTDPIPMFRNSFNFGHGFGNGKPRWNRRKKNHHHHHHHSQTPLSQPPQMQMQQQQPSSLQQPQCNNYHTPKSRSYSNNQSLPYPSPGKYIPPYLRQKSPVIEPLVEEFDKLSFDNEEVFHLED</sequence>
<evidence type="ECO:0000256" key="2">
    <source>
        <dbReference type="ARBA" id="ARBA00022679"/>
    </source>
</evidence>
<feature type="compositionally biased region" description="Low complexity" evidence="6">
    <location>
        <begin position="307"/>
        <end position="318"/>
    </location>
</feature>
<dbReference type="GO" id="GO:0005829">
    <property type="term" value="C:cytosol"/>
    <property type="evidence" value="ECO:0007669"/>
    <property type="project" value="TreeGrafter"/>
</dbReference>
<dbReference type="OrthoDB" id="4062651at2759"/>
<dbReference type="GO" id="GO:0005776">
    <property type="term" value="C:autophagosome"/>
    <property type="evidence" value="ECO:0007669"/>
    <property type="project" value="TreeGrafter"/>
</dbReference>
<dbReference type="InterPro" id="IPR011009">
    <property type="entry name" value="Kinase-like_dom_sf"/>
</dbReference>
<dbReference type="GO" id="GO:0016020">
    <property type="term" value="C:membrane"/>
    <property type="evidence" value="ECO:0007669"/>
    <property type="project" value="TreeGrafter"/>
</dbReference>
<name>M3HEF5_CANMX</name>
<keyword evidence="4" id="KW-0418">Kinase</keyword>
<dbReference type="Pfam" id="PF00069">
    <property type="entry name" value="Pkinase"/>
    <property type="match status" value="1"/>
</dbReference>
<keyword evidence="3" id="KW-0547">Nucleotide-binding</keyword>
<dbReference type="EMBL" id="AOGT01002429">
    <property type="protein sequence ID" value="EMG45577.1"/>
    <property type="molecule type" value="Genomic_DNA"/>
</dbReference>
<dbReference type="Proteomes" id="UP000011777">
    <property type="component" value="Unassembled WGS sequence"/>
</dbReference>
<feature type="compositionally biased region" description="Polar residues" evidence="6">
    <location>
        <begin position="319"/>
        <end position="328"/>
    </location>
</feature>
<dbReference type="PANTHER" id="PTHR24348:SF22">
    <property type="entry name" value="NON-SPECIFIC SERINE_THREONINE PROTEIN KINASE"/>
    <property type="match status" value="1"/>
</dbReference>
<comment type="caution">
    <text evidence="8">The sequence shown here is derived from an EMBL/GenBank/DDBJ whole genome shotgun (WGS) entry which is preliminary data.</text>
</comment>
<dbReference type="STRING" id="1245528.M3HEF5"/>